<protein>
    <submittedName>
        <fullName evidence="1">8960_t:CDS:1</fullName>
    </submittedName>
</protein>
<evidence type="ECO:0000313" key="1">
    <source>
        <dbReference type="EMBL" id="CAG8750943.1"/>
    </source>
</evidence>
<feature type="non-terminal residue" evidence="1">
    <location>
        <position position="1"/>
    </location>
</feature>
<proteinExistence type="predicted"/>
<dbReference type="EMBL" id="CAJVPW010042807">
    <property type="protein sequence ID" value="CAG8750943.1"/>
    <property type="molecule type" value="Genomic_DNA"/>
</dbReference>
<accession>A0ACA9QJC6</accession>
<dbReference type="Proteomes" id="UP000789366">
    <property type="component" value="Unassembled WGS sequence"/>
</dbReference>
<organism evidence="1 2">
    <name type="scientific">Cetraspora pellucida</name>
    <dbReference type="NCBI Taxonomy" id="1433469"/>
    <lineage>
        <taxon>Eukaryota</taxon>
        <taxon>Fungi</taxon>
        <taxon>Fungi incertae sedis</taxon>
        <taxon>Mucoromycota</taxon>
        <taxon>Glomeromycotina</taxon>
        <taxon>Glomeromycetes</taxon>
        <taxon>Diversisporales</taxon>
        <taxon>Gigasporaceae</taxon>
        <taxon>Cetraspora</taxon>
    </lineage>
</organism>
<sequence length="116" mass="13020">DLTNEESVKIINDYSPNFNKKDTEPGYLNDITYIESKTTLSLDHLDKSIFYDNSVPSLEANSYIASQLCNTTDRDESDQGELDQGELDQGELDQGESNKGELDEDESDNESCLELV</sequence>
<name>A0ACA9QJC6_9GLOM</name>
<evidence type="ECO:0000313" key="2">
    <source>
        <dbReference type="Proteomes" id="UP000789366"/>
    </source>
</evidence>
<comment type="caution">
    <text evidence="1">The sequence shown here is derived from an EMBL/GenBank/DDBJ whole genome shotgun (WGS) entry which is preliminary data.</text>
</comment>
<keyword evidence="2" id="KW-1185">Reference proteome</keyword>
<gene>
    <name evidence="1" type="ORF">SPELUC_LOCUS14472</name>
</gene>
<feature type="non-terminal residue" evidence="1">
    <location>
        <position position="116"/>
    </location>
</feature>
<reference evidence="1" key="1">
    <citation type="submission" date="2021-06" db="EMBL/GenBank/DDBJ databases">
        <authorList>
            <person name="Kallberg Y."/>
            <person name="Tangrot J."/>
            <person name="Rosling A."/>
        </authorList>
    </citation>
    <scope>NUCLEOTIDE SEQUENCE</scope>
    <source>
        <strain evidence="1">28 12/20/2015</strain>
    </source>
</reference>